<evidence type="ECO:0000256" key="17">
    <source>
        <dbReference type="ARBA" id="ARBA00023180"/>
    </source>
</evidence>
<dbReference type="GO" id="GO:0046872">
    <property type="term" value="F:metal ion binding"/>
    <property type="evidence" value="ECO:0007669"/>
    <property type="project" value="UniProtKB-KW"/>
</dbReference>
<evidence type="ECO:0000313" key="23">
    <source>
        <dbReference type="EMBL" id="CAF3945226.1"/>
    </source>
</evidence>
<evidence type="ECO:0000256" key="7">
    <source>
        <dbReference type="ARBA" id="ARBA00022692"/>
    </source>
</evidence>
<evidence type="ECO:0000256" key="6">
    <source>
        <dbReference type="ARBA" id="ARBA00022568"/>
    </source>
</evidence>
<gene>
    <name evidence="22" type="ORF">GPM918_LOCUS22698</name>
    <name evidence="23" type="ORF">SRO942_LOCUS22697</name>
</gene>
<dbReference type="InterPro" id="IPR044880">
    <property type="entry name" value="NCX_ion-bd_dom_sf"/>
</dbReference>
<evidence type="ECO:0000256" key="8">
    <source>
        <dbReference type="ARBA" id="ARBA00022723"/>
    </source>
</evidence>
<name>A0A814V0I8_9BILA</name>
<comment type="caution">
    <text evidence="22">The sequence shown here is derived from an EMBL/GenBank/DDBJ whole genome shotgun (WGS) entry which is preliminary data.</text>
</comment>
<feature type="transmembrane region" description="Helical" evidence="20">
    <location>
        <begin position="163"/>
        <end position="187"/>
    </location>
</feature>
<dbReference type="GO" id="GO:0007154">
    <property type="term" value="P:cell communication"/>
    <property type="evidence" value="ECO:0007669"/>
    <property type="project" value="InterPro"/>
</dbReference>
<evidence type="ECO:0000256" key="15">
    <source>
        <dbReference type="ARBA" id="ARBA00023065"/>
    </source>
</evidence>
<keyword evidence="11" id="KW-0106">Calcium</keyword>
<keyword evidence="18" id="KW-0739">Sodium transport</keyword>
<keyword evidence="16 20" id="KW-0472">Membrane</keyword>
<evidence type="ECO:0000313" key="22">
    <source>
        <dbReference type="EMBL" id="CAF1180934.1"/>
    </source>
</evidence>
<sequence length="825" mass="91709">MSMNKTICISCHAFKCSGRGLILPFGIEACIPIPLRATLYFIFLLYLFLGIAIIADIFMSSIETITSKKKKIHYPDPNDSKKFIDVEIKIWNDTVANLTLMALGSSSPEILLSIIEIVGNRFESGDLGPGTIVGSAAYNLLIISAICISAIPTPDIRRIRMYSVFMITSFFGFFAYIWLFLVVSVISPDVIDLWEAIITLLMFPLVVLLAFAAEKGFFLKRQPDMEEEEEKMLESSLDNMKFEDYKSDLLSFLKEIGQTSTLTLKDKAELFAAKLSEKAPRSRSQYFMQGTRMFTGGKSLFMKPADKILELSKGMNTRSSLADIQNADYTDVRQLAASIRTQDAQGHSIIEFSSTSYAVLESQQYVELIINRHGLTNIASRFRLDTIDGTATEGEDYIKLAEEFEMQPGETEKRIRVIVIDDNQWEPDETFFVKMSLRKDNEDRKTRLGTKTVALVTIINDDEPGTLEFDEAVTFVKESAGKAVLKVIRSNGADGRISVRYQTKDIDAVGTKDYISVEKELVFEHGEISKLIEIVIIDDDEEEQDESFSVELVDPQGGAKLGKRSRTVVTIINDDEYKSMAGRMFNLVKLDIDRLSVSRRTWTQQFYDALNVNGGDLETATLSHYIGHVIAIFWKVLFAFVPPTQLAGGWCTFIVSLIFIGVLTALVGDVAAIFGCLVGLKDSVTAISLVAMGTSLPDTFASMIAAKNSKTADDAIGNITGSNSVNVFLGLGLPWVLAAIYWESKNLPFTVKAGDLSFSVMIFSICCIISMAILILRRFLGVFGKAELGGTKIPKYVCSVIFILLWIIYIGLSCLQAYGYIKWSA</sequence>
<dbReference type="Gene3D" id="1.20.1420.30">
    <property type="entry name" value="NCX, central ion-binding region"/>
    <property type="match status" value="2"/>
</dbReference>
<dbReference type="GO" id="GO:0098703">
    <property type="term" value="P:calcium ion import across plasma membrane"/>
    <property type="evidence" value="ECO:0007669"/>
    <property type="project" value="TreeGrafter"/>
</dbReference>
<proteinExistence type="inferred from homology"/>
<evidence type="ECO:0000256" key="9">
    <source>
        <dbReference type="ARBA" id="ARBA00022729"/>
    </source>
</evidence>
<evidence type="ECO:0000256" key="3">
    <source>
        <dbReference type="ARBA" id="ARBA00022448"/>
    </source>
</evidence>
<protein>
    <recommendedName>
        <fullName evidence="21">Calx-beta domain-containing protein</fullName>
    </recommendedName>
</protein>
<keyword evidence="9" id="KW-0732">Signal</keyword>
<dbReference type="InterPro" id="IPR051171">
    <property type="entry name" value="CaCA"/>
</dbReference>
<evidence type="ECO:0000256" key="10">
    <source>
        <dbReference type="ARBA" id="ARBA00022737"/>
    </source>
</evidence>
<dbReference type="GO" id="GO:0005516">
    <property type="term" value="F:calmodulin binding"/>
    <property type="evidence" value="ECO:0007669"/>
    <property type="project" value="UniProtKB-KW"/>
</dbReference>
<keyword evidence="15" id="KW-0406">Ion transport</keyword>
<dbReference type="EMBL" id="CAJNOQ010007854">
    <property type="protein sequence ID" value="CAF1180934.1"/>
    <property type="molecule type" value="Genomic_DNA"/>
</dbReference>
<feature type="transmembrane region" description="Helical" evidence="20">
    <location>
        <begin position="725"/>
        <end position="744"/>
    </location>
</feature>
<dbReference type="InterPro" id="IPR038081">
    <property type="entry name" value="CalX-like_sf"/>
</dbReference>
<feature type="transmembrane region" description="Helical" evidence="20">
    <location>
        <begin position="647"/>
        <end position="680"/>
    </location>
</feature>
<reference evidence="22" key="1">
    <citation type="submission" date="2021-02" db="EMBL/GenBank/DDBJ databases">
        <authorList>
            <person name="Nowell W R."/>
        </authorList>
    </citation>
    <scope>NUCLEOTIDE SEQUENCE</scope>
</reference>
<dbReference type="PRINTS" id="PR01259">
    <property type="entry name" value="NACAEXCHNGR"/>
</dbReference>
<dbReference type="OrthoDB" id="418484at2759"/>
<dbReference type="SMART" id="SM00237">
    <property type="entry name" value="Calx_beta"/>
    <property type="match status" value="2"/>
</dbReference>
<keyword evidence="14" id="KW-0915">Sodium</keyword>
<dbReference type="Pfam" id="PF01699">
    <property type="entry name" value="Na_Ca_ex"/>
    <property type="match status" value="2"/>
</dbReference>
<evidence type="ECO:0000256" key="12">
    <source>
        <dbReference type="ARBA" id="ARBA00022860"/>
    </source>
</evidence>
<accession>A0A814V0I8</accession>
<evidence type="ECO:0000256" key="18">
    <source>
        <dbReference type="ARBA" id="ARBA00023201"/>
    </source>
</evidence>
<feature type="transmembrane region" description="Helical" evidence="20">
    <location>
        <begin position="796"/>
        <end position="821"/>
    </location>
</feature>
<feature type="transmembrane region" description="Helical" evidence="20">
    <location>
        <begin position="39"/>
        <end position="62"/>
    </location>
</feature>
<feature type="domain" description="Calx-beta" evidence="21">
    <location>
        <begin position="454"/>
        <end position="553"/>
    </location>
</feature>
<dbReference type="Pfam" id="PF03160">
    <property type="entry name" value="Calx-beta"/>
    <property type="match status" value="1"/>
</dbReference>
<dbReference type="SUPFAM" id="SSF141072">
    <property type="entry name" value="CalX-like"/>
    <property type="match status" value="2"/>
</dbReference>
<dbReference type="InterPro" id="IPR003644">
    <property type="entry name" value="Calx_beta"/>
</dbReference>
<keyword evidence="6" id="KW-0109">Calcium transport</keyword>
<keyword evidence="4" id="KW-0050">Antiport</keyword>
<feature type="transmembrane region" description="Helical" evidence="20">
    <location>
        <begin position="131"/>
        <end position="151"/>
    </location>
</feature>
<evidence type="ECO:0000313" key="24">
    <source>
        <dbReference type="Proteomes" id="UP000663829"/>
    </source>
</evidence>
<dbReference type="Gene3D" id="2.60.40.2030">
    <property type="match status" value="2"/>
</dbReference>
<dbReference type="GO" id="GO:0098794">
    <property type="term" value="C:postsynapse"/>
    <property type="evidence" value="ECO:0007669"/>
    <property type="project" value="TreeGrafter"/>
</dbReference>
<dbReference type="Proteomes" id="UP000663829">
    <property type="component" value="Unassembled WGS sequence"/>
</dbReference>
<organism evidence="22 24">
    <name type="scientific">Didymodactylos carnosus</name>
    <dbReference type="NCBI Taxonomy" id="1234261"/>
    <lineage>
        <taxon>Eukaryota</taxon>
        <taxon>Metazoa</taxon>
        <taxon>Spiralia</taxon>
        <taxon>Gnathifera</taxon>
        <taxon>Rotifera</taxon>
        <taxon>Eurotatoria</taxon>
        <taxon>Bdelloidea</taxon>
        <taxon>Philodinida</taxon>
        <taxon>Philodinidae</taxon>
        <taxon>Didymodactylos</taxon>
    </lineage>
</organism>
<keyword evidence="10" id="KW-0677">Repeat</keyword>
<comment type="similarity">
    <text evidence="2">Belongs to the Ca(2+):cation antiporter (CaCA) (TC 2.A.19) family. SLC8 subfamily.</text>
</comment>
<keyword evidence="3" id="KW-0813">Transport</keyword>
<dbReference type="AlphaFoldDB" id="A0A814V0I8"/>
<evidence type="ECO:0000256" key="2">
    <source>
        <dbReference type="ARBA" id="ARBA00007489"/>
    </source>
</evidence>
<feature type="transmembrane region" description="Helical" evidence="20">
    <location>
        <begin position="756"/>
        <end position="776"/>
    </location>
</feature>
<keyword evidence="5" id="KW-1003">Cell membrane</keyword>
<feature type="transmembrane region" description="Helical" evidence="20">
    <location>
        <begin position="193"/>
        <end position="213"/>
    </location>
</feature>
<dbReference type="GO" id="GO:0030424">
    <property type="term" value="C:axon"/>
    <property type="evidence" value="ECO:0007669"/>
    <property type="project" value="TreeGrafter"/>
</dbReference>
<dbReference type="EMBL" id="CAJOBC010007855">
    <property type="protein sequence ID" value="CAF3945226.1"/>
    <property type="molecule type" value="Genomic_DNA"/>
</dbReference>
<dbReference type="InterPro" id="IPR004836">
    <property type="entry name" value="Na_Ca_Ex"/>
</dbReference>
<evidence type="ECO:0000256" key="5">
    <source>
        <dbReference type="ARBA" id="ARBA00022475"/>
    </source>
</evidence>
<evidence type="ECO:0000256" key="1">
    <source>
        <dbReference type="ARBA" id="ARBA00004651"/>
    </source>
</evidence>
<dbReference type="PANTHER" id="PTHR11878:SF76">
    <property type="entry name" value="CALX-BETA DOMAIN-CONTAINING PROTEIN"/>
    <property type="match status" value="1"/>
</dbReference>
<keyword evidence="17" id="KW-0325">Glycoprotein</keyword>
<evidence type="ECO:0000259" key="21">
    <source>
        <dbReference type="SMART" id="SM00237"/>
    </source>
</evidence>
<dbReference type="InterPro" id="IPR004837">
    <property type="entry name" value="NaCa_Exmemb"/>
</dbReference>
<comment type="catalytic activity">
    <reaction evidence="19">
        <text>Ca(2+)(in) + 3 Na(+)(out) = Ca(2+)(out) + 3 Na(+)(in)</text>
        <dbReference type="Rhea" id="RHEA:69955"/>
        <dbReference type="ChEBI" id="CHEBI:29101"/>
        <dbReference type="ChEBI" id="CHEBI:29108"/>
    </reaction>
</comment>
<keyword evidence="24" id="KW-1185">Reference proteome</keyword>
<evidence type="ECO:0000256" key="20">
    <source>
        <dbReference type="SAM" id="Phobius"/>
    </source>
</evidence>
<keyword evidence="7 20" id="KW-0812">Transmembrane</keyword>
<feature type="domain" description="Calx-beta" evidence="21">
    <location>
        <begin position="337"/>
        <end position="436"/>
    </location>
</feature>
<comment type="subcellular location">
    <subcellularLocation>
        <location evidence="1">Cell membrane</location>
        <topology evidence="1">Multi-pass membrane protein</topology>
    </subcellularLocation>
</comment>
<dbReference type="PANTHER" id="PTHR11878">
    <property type="entry name" value="SODIUM/CALCIUM EXCHANGER"/>
    <property type="match status" value="1"/>
</dbReference>
<keyword evidence="8" id="KW-0479">Metal-binding</keyword>
<evidence type="ECO:0000256" key="11">
    <source>
        <dbReference type="ARBA" id="ARBA00022837"/>
    </source>
</evidence>
<evidence type="ECO:0000256" key="13">
    <source>
        <dbReference type="ARBA" id="ARBA00022989"/>
    </source>
</evidence>
<keyword evidence="13 20" id="KW-1133">Transmembrane helix</keyword>
<evidence type="ECO:0000256" key="16">
    <source>
        <dbReference type="ARBA" id="ARBA00023136"/>
    </source>
</evidence>
<dbReference type="GO" id="GO:0042383">
    <property type="term" value="C:sarcolemma"/>
    <property type="evidence" value="ECO:0007669"/>
    <property type="project" value="TreeGrafter"/>
</dbReference>
<evidence type="ECO:0000256" key="14">
    <source>
        <dbReference type="ARBA" id="ARBA00023053"/>
    </source>
</evidence>
<keyword evidence="12" id="KW-0112">Calmodulin-binding</keyword>
<evidence type="ECO:0000256" key="4">
    <source>
        <dbReference type="ARBA" id="ARBA00022449"/>
    </source>
</evidence>
<dbReference type="Proteomes" id="UP000681722">
    <property type="component" value="Unassembled WGS sequence"/>
</dbReference>
<dbReference type="GO" id="GO:0005432">
    <property type="term" value="F:calcium:sodium antiporter activity"/>
    <property type="evidence" value="ECO:0007669"/>
    <property type="project" value="InterPro"/>
</dbReference>
<evidence type="ECO:0000256" key="19">
    <source>
        <dbReference type="ARBA" id="ARBA00033667"/>
    </source>
</evidence>